<dbReference type="InterPro" id="IPR045571">
    <property type="entry name" value="DUF5907"/>
</dbReference>
<dbReference type="EMBL" id="LR797382">
    <property type="protein sequence ID" value="CAB4212854.1"/>
    <property type="molecule type" value="Genomic_DNA"/>
</dbReference>
<feature type="non-terminal residue" evidence="1">
    <location>
        <position position="929"/>
    </location>
</feature>
<organism evidence="1">
    <name type="scientific">uncultured Caudovirales phage</name>
    <dbReference type="NCBI Taxonomy" id="2100421"/>
    <lineage>
        <taxon>Viruses</taxon>
        <taxon>Duplodnaviria</taxon>
        <taxon>Heunggongvirae</taxon>
        <taxon>Uroviricota</taxon>
        <taxon>Caudoviricetes</taxon>
        <taxon>Peduoviridae</taxon>
        <taxon>Maltschvirus</taxon>
        <taxon>Maltschvirus maltsch</taxon>
    </lineage>
</organism>
<dbReference type="Pfam" id="PF19264">
    <property type="entry name" value="DUF5907"/>
    <property type="match status" value="3"/>
</dbReference>
<reference evidence="1" key="1">
    <citation type="submission" date="2020-05" db="EMBL/GenBank/DDBJ databases">
        <authorList>
            <person name="Chiriac C."/>
            <person name="Salcher M."/>
            <person name="Ghai R."/>
            <person name="Kavagutti S V."/>
        </authorList>
    </citation>
    <scope>NUCLEOTIDE SEQUENCE</scope>
</reference>
<evidence type="ECO:0000313" key="1">
    <source>
        <dbReference type="EMBL" id="CAB4212854.1"/>
    </source>
</evidence>
<name>A0A6J5SFZ3_9CAUD</name>
<sequence length="929" mass="94610">MSTFTGLKPKDTYDSILHVENNDTLNISLQYVQDGYGNNSTIRVSTLGTEINNPSLIGTITLGSPLSMTNGGLGVSLSDPNADRVLFWDDSAGSYAYLTLGTNLAITGTTIDATGALSDSDYGDIVVSGGGTVMTIDNLVVSYGKIQNVSATDKLLGRSTAGAGVIEEITCTGYARSLLDDATSSDARTTLGLGTLATQSGTFSGTSSGTNTGDQTITLTGDVTGSGIGSFAATIANDAVTYAKIQNVSATDRLLGRVSASAGDIEEIPITDFVQTILDDADASAVRTTLGLGTLATQSGTFSGTSSGTNTGDQNLFSTIVVSGQSDVVADAAADTLTLVAGANVTITTNAGTDTITIAASGGGGGGLGDGDYGDITVSGTSTVLTIDNDVVTYAKMQNVSATDRLLGRVSALAGDVEEIPITDFVQTILDDADASAVRTTLGLGNYNTVNSTGVLTGGVLSIGSPTTTFSISDGTGVVVDNTAGTPTVTPVSWTGKTNVAATYVATNLVSYVAINSSGTVIQSATPFTNTQHRDYINLGSLVHVNLTNLDAVNNFQEVAISPNNQFTDLADSLGIFNISGNVFSANGANLNLNKSAGYVHSTGSNWDTDTKNPNVKTLASLTALSFQYRFSTGTNGATGTSINPDIYDVGGVSTAVNNNKFTIQRIYSFVSNNVKIQPGQVQYSSLAEAKAGIQTEVFTTETSIANNGLLRGFLIVQKGTTSLTSATDAFFYEAGKFGSATGVGGQSVSTMQNTYDNSSSPEILTDSTRGAVSIRRGSAADTDVVLEVLNNASTITYSVTGNGVVSAGTWAATDIAVTDGGTGASNASDARTNLGLAIGTNVQAYDATLASLASYNTNGVVCQTAADTFTGRTITGTANQITVTNGDGVAGAPTLSIPYNVNLGTSATGPSSIAFFEDTDFGSNKVTV</sequence>
<protein>
    <submittedName>
        <fullName evidence="1">Uncharacterized protein</fullName>
    </submittedName>
</protein>
<proteinExistence type="predicted"/>
<gene>
    <name evidence="1" type="ORF">UFOVP1437_64</name>
</gene>
<accession>A0A6J5SFZ3</accession>